<dbReference type="HOGENOM" id="CLU_3188751_0_0_6"/>
<accession>A0A0F6B9A2</accession>
<organism evidence="1 2">
    <name type="scientific">Salmonella typhimurium (strain 14028s / SGSC 2262)</name>
    <dbReference type="NCBI Taxonomy" id="588858"/>
    <lineage>
        <taxon>Bacteria</taxon>
        <taxon>Pseudomonadati</taxon>
        <taxon>Pseudomonadota</taxon>
        <taxon>Gammaproteobacteria</taxon>
        <taxon>Enterobacterales</taxon>
        <taxon>Enterobacteriaceae</taxon>
        <taxon>Salmonella</taxon>
    </lineage>
</organism>
<dbReference type="KEGG" id="seo:STM14_4740"/>
<dbReference type="AlphaFoldDB" id="A0A0F6B9A2"/>
<dbReference type="Proteomes" id="UP000002695">
    <property type="component" value="Chromosome"/>
</dbReference>
<sequence>MTRRYCSSIFRKCCAGQSCPAGVHRFTLTSPNFVTVTSAFGLQEEV</sequence>
<evidence type="ECO:0000313" key="1">
    <source>
        <dbReference type="EMBL" id="ACY91104.1"/>
    </source>
</evidence>
<protein>
    <submittedName>
        <fullName evidence="1">Uncharacterized protein</fullName>
    </submittedName>
</protein>
<evidence type="ECO:0000313" key="2">
    <source>
        <dbReference type="Proteomes" id="UP000002695"/>
    </source>
</evidence>
<reference evidence="1 2" key="1">
    <citation type="journal article" date="2010" name="J. Bacteriol.">
        <title>Short-term signatures of evolutionary change in the Salmonella enterica serovar typhimurium 14028 genome.</title>
        <authorList>
            <person name="Jarvik T."/>
            <person name="Smillie C."/>
            <person name="Groisman E.A."/>
            <person name="Ochman H."/>
        </authorList>
    </citation>
    <scope>NUCLEOTIDE SEQUENCE [LARGE SCALE GENOMIC DNA]</scope>
    <source>
        <strain evidence="2">14028s / SGSC 2262</strain>
    </source>
</reference>
<name>A0A0F6B9A2_SALT1</name>
<dbReference type="EMBL" id="CP001363">
    <property type="protein sequence ID" value="ACY91104.1"/>
    <property type="molecule type" value="Genomic_DNA"/>
</dbReference>
<gene>
    <name evidence="1" type="ordered locus">STM14_4740</name>
</gene>
<proteinExistence type="predicted"/>
<keyword evidence="2" id="KW-1185">Reference proteome</keyword>